<dbReference type="Pfam" id="PF22521">
    <property type="entry name" value="HypF_C_2"/>
    <property type="match status" value="1"/>
</dbReference>
<comment type="catalytic activity">
    <reaction evidence="7">
        <text>C-terminal L-cysteinyl-[HypE protein] + carbamoyl phosphate + ATP + H2O = C-terminal S-carboxamide-L-cysteinyl-[HypE protein] + AMP + phosphate + diphosphate + H(+)</text>
        <dbReference type="Rhea" id="RHEA:55636"/>
        <dbReference type="Rhea" id="RHEA-COMP:14247"/>
        <dbReference type="Rhea" id="RHEA-COMP:14392"/>
        <dbReference type="ChEBI" id="CHEBI:15377"/>
        <dbReference type="ChEBI" id="CHEBI:15378"/>
        <dbReference type="ChEBI" id="CHEBI:30616"/>
        <dbReference type="ChEBI" id="CHEBI:33019"/>
        <dbReference type="ChEBI" id="CHEBI:43474"/>
        <dbReference type="ChEBI" id="CHEBI:58228"/>
        <dbReference type="ChEBI" id="CHEBI:76913"/>
        <dbReference type="ChEBI" id="CHEBI:139126"/>
        <dbReference type="ChEBI" id="CHEBI:456215"/>
    </reaction>
</comment>
<dbReference type="SUPFAM" id="SSF53067">
    <property type="entry name" value="Actin-like ATPase domain"/>
    <property type="match status" value="1"/>
</dbReference>
<dbReference type="GO" id="GO:0016874">
    <property type="term" value="F:ligase activity"/>
    <property type="evidence" value="ECO:0007669"/>
    <property type="project" value="UniProtKB-UniRule"/>
</dbReference>
<dbReference type="GO" id="GO:0008270">
    <property type="term" value="F:zinc ion binding"/>
    <property type="evidence" value="ECO:0007669"/>
    <property type="project" value="UniProtKB-KW"/>
</dbReference>
<dbReference type="SUPFAM" id="SSF54975">
    <property type="entry name" value="Acylphosphatase/BLUF domain-like"/>
    <property type="match status" value="1"/>
</dbReference>
<dbReference type="InterPro" id="IPR017968">
    <property type="entry name" value="Acylphosphatase_CS"/>
</dbReference>
<gene>
    <name evidence="12" type="ORF">OD816_000106</name>
</gene>
<dbReference type="GO" id="GO:0016743">
    <property type="term" value="F:carboxyl- or carbamoyltransferase activity"/>
    <property type="evidence" value="ECO:0007669"/>
    <property type="project" value="UniProtKB-UniRule"/>
</dbReference>
<dbReference type="Gene3D" id="3.30.420.40">
    <property type="match status" value="1"/>
</dbReference>
<dbReference type="InterPro" id="IPR036046">
    <property type="entry name" value="Acylphosphatase-like_dom_sf"/>
</dbReference>
<dbReference type="Gene3D" id="3.90.870.50">
    <property type="match status" value="1"/>
</dbReference>
<keyword evidence="3" id="KW-0436">Ligase</keyword>
<comment type="pathway">
    <text evidence="1">Protein modification; [NiFe] hydrogenase maturation.</text>
</comment>
<comment type="caution">
    <text evidence="12">The sequence shown here is derived from an EMBL/GenBank/DDBJ whole genome shotgun (WGS) entry which is preliminary data.</text>
</comment>
<dbReference type="Pfam" id="PF17788">
    <property type="entry name" value="HypF_C"/>
    <property type="match status" value="1"/>
</dbReference>
<evidence type="ECO:0000256" key="4">
    <source>
        <dbReference type="ARBA" id="ARBA00022723"/>
    </source>
</evidence>
<dbReference type="Pfam" id="PF00708">
    <property type="entry name" value="Acylphosphatase"/>
    <property type="match status" value="1"/>
</dbReference>
<feature type="active site" evidence="9">
    <location>
        <position position="19"/>
    </location>
</feature>
<dbReference type="GO" id="GO:0003998">
    <property type="term" value="F:acylphosphatase activity"/>
    <property type="evidence" value="ECO:0007669"/>
    <property type="project" value="UniProtKB-EC"/>
</dbReference>
<dbReference type="Proteomes" id="UP001144110">
    <property type="component" value="Unassembled WGS sequence"/>
</dbReference>
<keyword evidence="6" id="KW-0862">Zinc</keyword>
<keyword evidence="4" id="KW-0479">Metal-binding</keyword>
<dbReference type="Pfam" id="PF01300">
    <property type="entry name" value="Sua5_yciO_yrdC"/>
    <property type="match status" value="1"/>
</dbReference>
<reference evidence="12" key="1">
    <citation type="submission" date="2022-11" db="EMBL/GenBank/DDBJ databases">
        <title>Candidatus Alkanophaga archaea from heated hydrothermal vent sediment oxidize petroleum alkanes.</title>
        <authorList>
            <person name="Zehnle H."/>
            <person name="Laso-Perez R."/>
            <person name="Lipp J."/>
            <person name="Teske A."/>
            <person name="Wegener G."/>
        </authorList>
    </citation>
    <scope>NUCLEOTIDE SEQUENCE</scope>
    <source>
        <strain evidence="12">MCA70</strain>
    </source>
</reference>
<evidence type="ECO:0000256" key="7">
    <source>
        <dbReference type="ARBA" id="ARBA00048220"/>
    </source>
</evidence>
<evidence type="ECO:0000256" key="3">
    <source>
        <dbReference type="ARBA" id="ARBA00022598"/>
    </source>
</evidence>
<name>A0AAE3P360_9BACT</name>
<dbReference type="InterPro" id="IPR001792">
    <property type="entry name" value="Acylphosphatase-like_dom"/>
</dbReference>
<evidence type="ECO:0000256" key="2">
    <source>
        <dbReference type="ARBA" id="ARBA00008097"/>
    </source>
</evidence>
<dbReference type="InterPro" id="IPR017945">
    <property type="entry name" value="DHBP_synth_RibB-like_a/b_dom"/>
</dbReference>
<proteinExistence type="inferred from homology"/>
<dbReference type="AlphaFoldDB" id="A0AAE3P360"/>
<dbReference type="InterPro" id="IPR041440">
    <property type="entry name" value="HypF_C"/>
</dbReference>
<dbReference type="InterPro" id="IPR006070">
    <property type="entry name" value="Sua5-like_dom"/>
</dbReference>
<dbReference type="PROSITE" id="PS51163">
    <property type="entry name" value="YRDC"/>
    <property type="match status" value="1"/>
</dbReference>
<dbReference type="InterPro" id="IPR004421">
    <property type="entry name" value="Carbamoyltransferase_HypF"/>
</dbReference>
<dbReference type="PROSITE" id="PS51160">
    <property type="entry name" value="ACYLPHOSPHATASE_3"/>
    <property type="match status" value="1"/>
</dbReference>
<dbReference type="Gene3D" id="3.30.420.360">
    <property type="match status" value="1"/>
</dbReference>
<feature type="domain" description="Acylphosphatase-like" evidence="10">
    <location>
        <begin position="4"/>
        <end position="90"/>
    </location>
</feature>
<feature type="active site" evidence="9">
    <location>
        <position position="37"/>
    </location>
</feature>
<dbReference type="EC" id="6.2.-.-" evidence="8"/>
<evidence type="ECO:0000259" key="10">
    <source>
        <dbReference type="PROSITE" id="PS51160"/>
    </source>
</evidence>
<dbReference type="PROSITE" id="PS00150">
    <property type="entry name" value="ACYLPHOSPHATASE_1"/>
    <property type="match status" value="1"/>
</dbReference>
<comment type="catalytic activity">
    <reaction evidence="9">
        <text>an acyl phosphate + H2O = a carboxylate + phosphate + H(+)</text>
        <dbReference type="Rhea" id="RHEA:14965"/>
        <dbReference type="ChEBI" id="CHEBI:15377"/>
        <dbReference type="ChEBI" id="CHEBI:15378"/>
        <dbReference type="ChEBI" id="CHEBI:29067"/>
        <dbReference type="ChEBI" id="CHEBI:43474"/>
        <dbReference type="ChEBI" id="CHEBI:59918"/>
        <dbReference type="EC" id="3.6.1.7"/>
    </reaction>
</comment>
<dbReference type="Gene3D" id="3.30.110.120">
    <property type="match status" value="1"/>
</dbReference>
<dbReference type="NCBIfam" id="TIGR00143">
    <property type="entry name" value="hypF"/>
    <property type="match status" value="1"/>
</dbReference>
<evidence type="ECO:0000313" key="12">
    <source>
        <dbReference type="EMBL" id="MDF2952861.1"/>
    </source>
</evidence>
<dbReference type="InterPro" id="IPR011125">
    <property type="entry name" value="Znf_HypF"/>
</dbReference>
<dbReference type="InterPro" id="IPR051060">
    <property type="entry name" value="Carbamoyltrans_HypF-like"/>
</dbReference>
<dbReference type="GO" id="GO:0051604">
    <property type="term" value="P:protein maturation"/>
    <property type="evidence" value="ECO:0007669"/>
    <property type="project" value="TreeGrafter"/>
</dbReference>
<organism evidence="12 13">
    <name type="scientific">Candidatus Thermodesulfobacterium syntrophicum</name>
    <dbReference type="NCBI Taxonomy" id="3060442"/>
    <lineage>
        <taxon>Bacteria</taxon>
        <taxon>Pseudomonadati</taxon>
        <taxon>Thermodesulfobacteriota</taxon>
        <taxon>Thermodesulfobacteria</taxon>
        <taxon>Thermodesulfobacteriales</taxon>
        <taxon>Thermodesulfobacteriaceae</taxon>
        <taxon>Thermodesulfobacterium</taxon>
    </lineage>
</organism>
<protein>
    <recommendedName>
        <fullName evidence="8">Carbamoyltransferase</fullName>
        <ecNumber evidence="8">6.2.-.-</ecNumber>
    </recommendedName>
</protein>
<evidence type="ECO:0000256" key="8">
    <source>
        <dbReference type="PIRNR" id="PIRNR006256"/>
    </source>
</evidence>
<dbReference type="PANTHER" id="PTHR42959:SF1">
    <property type="entry name" value="CARBAMOYLTRANSFERASE HYPF"/>
    <property type="match status" value="1"/>
</dbReference>
<evidence type="ECO:0000313" key="13">
    <source>
        <dbReference type="Proteomes" id="UP001144110"/>
    </source>
</evidence>
<dbReference type="PIRSF" id="PIRSF006256">
    <property type="entry name" value="CMPcnvr_hdrg_mat"/>
    <property type="match status" value="1"/>
</dbReference>
<dbReference type="Pfam" id="PF07503">
    <property type="entry name" value="zf-HYPF"/>
    <property type="match status" value="2"/>
</dbReference>
<dbReference type="InterPro" id="IPR055128">
    <property type="entry name" value="HypF_C_2"/>
</dbReference>
<keyword evidence="5" id="KW-0863">Zinc-finger</keyword>
<evidence type="ECO:0000256" key="5">
    <source>
        <dbReference type="ARBA" id="ARBA00022771"/>
    </source>
</evidence>
<evidence type="ECO:0000256" key="9">
    <source>
        <dbReference type="PROSITE-ProRule" id="PRU00520"/>
    </source>
</evidence>
<dbReference type="GO" id="GO:0003725">
    <property type="term" value="F:double-stranded RNA binding"/>
    <property type="evidence" value="ECO:0007669"/>
    <property type="project" value="InterPro"/>
</dbReference>
<evidence type="ECO:0000256" key="6">
    <source>
        <dbReference type="ARBA" id="ARBA00022833"/>
    </source>
</evidence>
<dbReference type="SUPFAM" id="SSF55821">
    <property type="entry name" value="YrdC/RibB"/>
    <property type="match status" value="1"/>
</dbReference>
<evidence type="ECO:0000256" key="1">
    <source>
        <dbReference type="ARBA" id="ARBA00004711"/>
    </source>
</evidence>
<dbReference type="InterPro" id="IPR043129">
    <property type="entry name" value="ATPase_NBD"/>
</dbReference>
<keyword evidence="9" id="KW-0378">Hydrolase</keyword>
<dbReference type="PANTHER" id="PTHR42959">
    <property type="entry name" value="CARBAMOYLTRANSFERASE"/>
    <property type="match status" value="1"/>
</dbReference>
<feature type="domain" description="YrdC-like" evidence="11">
    <location>
        <begin position="202"/>
        <end position="387"/>
    </location>
</feature>
<comment type="similarity">
    <text evidence="2 8">Belongs to the carbamoyltransferase HypF family.</text>
</comment>
<dbReference type="EMBL" id="JAPHEG010000001">
    <property type="protein sequence ID" value="MDF2952861.1"/>
    <property type="molecule type" value="Genomic_DNA"/>
</dbReference>
<evidence type="ECO:0000259" key="11">
    <source>
        <dbReference type="PROSITE" id="PS51163"/>
    </source>
</evidence>
<accession>A0AAE3P360</accession>
<sequence>MLKHFHIRVNGIVQGVGFRPFIYRLALEHNIKGYVLNDTEGVTIEAEGEEKALKRFIKAIKEDFPPLAIVQEVKIEEKEVNHFEKFWIEKSRTTEKKITFIPPDTNICKDCLKEFFDPKDRRYHYPFIVCTHCGPRFSIVKDIPYDRHSTSMAEFPMCPECKKEYEDPLDRRFHTQPTACPVCGPKLFLYKNNKTLISEDIDEIVKRVYHSLKSGHIVAIKGVGGYHLACDATNNKAVLKLRERKRRPFKPFALMAGSIEKVEEFLYVSPKEKEVLLSKERPILILKEKKSLVSKYVAPYLSYIGIMLPYTPFQYLLFSLDKDLILVMTSGNLSEEPICFRDKEAFERLSHIADYFVTYNREIVAHSDDSVMFVINETPFFIRRSKGFVPSPILMKKSFPVHLFASGGDLKNSFAIAKDKVVILSQYLGDLESPVTQRVYKEAVEHFLKVFDVHPEVFISDMHPNYFTTALTDKLAGEKPRIKVQHHHAHIVTVMAEHEIGDTVIGLSFDGTGFGTDRKIWGSEVLIADRKDFQRIAHFSYFMLPGGEKAIKEVWRIGLSLLYHADIPIEYLPFRENKPLSIILQMLEKKLNCPFACSIGRIFDGVSAILGICETISTEAEAAQKLEEEALKAKNFYKLNIEPEEKGREIVIPTEELIRKIVELKDRGIGNPEIALSFHWAIIEVSLKVVERIRESSGIKRVILSGGAFQNRILLKGLWEKLKKAGFEVFLPQKTPLNDGGIALGQIIIGREKLI</sequence>